<keyword evidence="3" id="KW-1185">Reference proteome</keyword>
<dbReference type="PANTHER" id="PTHR33112:SF16">
    <property type="entry name" value="HETEROKARYON INCOMPATIBILITY DOMAIN-CONTAINING PROTEIN"/>
    <property type="match status" value="1"/>
</dbReference>
<protein>
    <submittedName>
        <fullName evidence="2">HET-domain-containing protein</fullName>
    </submittedName>
</protein>
<sequence length="483" mass="54924">MRLRMTIHAGIAEESADSTGHPLVLEQAKSWVDSCMEQHDLCDRARDGSWYPARLIDVVSGRLVSTADHTPSGPYIALSYCWGENPSFLTLTAANLTQWTVAIPATDLPLGFKQAMEVASRLNVRYLWIDALCIVQSGSGSVEDWHCQSAQMRHVYSNCLFTIAVSHANKPEEGLFCSRDGSLYKPLRLKIVTTDTLTPRYWQLECFGKFDEELDRAPLTRRGWVLQERLLSPRILTFGCKAIYWDCAAEEGKTETGSDSAIRHPFGISRSSLHTLIEVYTSRNLTSPMDRLVAFSAIAETKAPSRPNNRYFAGHFREELPKSLLWYASTHLEKPAIYVAPSWSWAAAAGYHQFIDGPFTTSKHDAKVVHVHVDLMDEVNQYGQVSGGFIRIEGCIARVAFVKKSVENHLWFYFDYKHCHERSWDSYLFLLIATTEDGVRDLILDKTTSGKEDHFQRVGFAKFWPEKSEEWLEQLERRLVTIV</sequence>
<evidence type="ECO:0000313" key="3">
    <source>
        <dbReference type="Proteomes" id="UP000800235"/>
    </source>
</evidence>
<organism evidence="2 3">
    <name type="scientific">Tothia fuscella</name>
    <dbReference type="NCBI Taxonomy" id="1048955"/>
    <lineage>
        <taxon>Eukaryota</taxon>
        <taxon>Fungi</taxon>
        <taxon>Dikarya</taxon>
        <taxon>Ascomycota</taxon>
        <taxon>Pezizomycotina</taxon>
        <taxon>Dothideomycetes</taxon>
        <taxon>Pleosporomycetidae</taxon>
        <taxon>Venturiales</taxon>
        <taxon>Cylindrosympodiaceae</taxon>
        <taxon>Tothia</taxon>
    </lineage>
</organism>
<accession>A0A9P4NS19</accession>
<comment type="caution">
    <text evidence="2">The sequence shown here is derived from an EMBL/GenBank/DDBJ whole genome shotgun (WGS) entry which is preliminary data.</text>
</comment>
<name>A0A9P4NS19_9PEZI</name>
<dbReference type="Pfam" id="PF06985">
    <property type="entry name" value="HET"/>
    <property type="match status" value="1"/>
</dbReference>
<dbReference type="PANTHER" id="PTHR33112">
    <property type="entry name" value="DOMAIN PROTEIN, PUTATIVE-RELATED"/>
    <property type="match status" value="1"/>
</dbReference>
<proteinExistence type="predicted"/>
<feature type="domain" description="Heterokaryon incompatibility" evidence="1">
    <location>
        <begin position="75"/>
        <end position="228"/>
    </location>
</feature>
<dbReference type="EMBL" id="MU007040">
    <property type="protein sequence ID" value="KAF2430259.1"/>
    <property type="molecule type" value="Genomic_DNA"/>
</dbReference>
<dbReference type="Proteomes" id="UP000800235">
    <property type="component" value="Unassembled WGS sequence"/>
</dbReference>
<reference evidence="2" key="1">
    <citation type="journal article" date="2020" name="Stud. Mycol.">
        <title>101 Dothideomycetes genomes: a test case for predicting lifestyles and emergence of pathogens.</title>
        <authorList>
            <person name="Haridas S."/>
            <person name="Albert R."/>
            <person name="Binder M."/>
            <person name="Bloem J."/>
            <person name="Labutti K."/>
            <person name="Salamov A."/>
            <person name="Andreopoulos B."/>
            <person name="Baker S."/>
            <person name="Barry K."/>
            <person name="Bills G."/>
            <person name="Bluhm B."/>
            <person name="Cannon C."/>
            <person name="Castanera R."/>
            <person name="Culley D."/>
            <person name="Daum C."/>
            <person name="Ezra D."/>
            <person name="Gonzalez J."/>
            <person name="Henrissat B."/>
            <person name="Kuo A."/>
            <person name="Liang C."/>
            <person name="Lipzen A."/>
            <person name="Lutzoni F."/>
            <person name="Magnuson J."/>
            <person name="Mondo S."/>
            <person name="Nolan M."/>
            <person name="Ohm R."/>
            <person name="Pangilinan J."/>
            <person name="Park H.-J."/>
            <person name="Ramirez L."/>
            <person name="Alfaro M."/>
            <person name="Sun H."/>
            <person name="Tritt A."/>
            <person name="Yoshinaga Y."/>
            <person name="Zwiers L.-H."/>
            <person name="Turgeon B."/>
            <person name="Goodwin S."/>
            <person name="Spatafora J."/>
            <person name="Crous P."/>
            <person name="Grigoriev I."/>
        </authorList>
    </citation>
    <scope>NUCLEOTIDE SEQUENCE</scope>
    <source>
        <strain evidence="2">CBS 130266</strain>
    </source>
</reference>
<evidence type="ECO:0000313" key="2">
    <source>
        <dbReference type="EMBL" id="KAF2430259.1"/>
    </source>
</evidence>
<dbReference type="AlphaFoldDB" id="A0A9P4NS19"/>
<dbReference type="OrthoDB" id="2958217at2759"/>
<dbReference type="InterPro" id="IPR010730">
    <property type="entry name" value="HET"/>
</dbReference>
<evidence type="ECO:0000259" key="1">
    <source>
        <dbReference type="Pfam" id="PF06985"/>
    </source>
</evidence>
<gene>
    <name evidence="2" type="ORF">EJ08DRAFT_697550</name>
</gene>